<feature type="region of interest" description="Disordered" evidence="1">
    <location>
        <begin position="42"/>
        <end position="64"/>
    </location>
</feature>
<organism evidence="3">
    <name type="scientific">uncultured Desulfovibrio sp</name>
    <dbReference type="NCBI Taxonomy" id="167968"/>
    <lineage>
        <taxon>Bacteria</taxon>
        <taxon>Pseudomonadati</taxon>
        <taxon>Thermodesulfobacteriota</taxon>
        <taxon>Desulfovibrionia</taxon>
        <taxon>Desulfovibrionales</taxon>
        <taxon>Desulfovibrionaceae</taxon>
        <taxon>Desulfovibrio</taxon>
        <taxon>environmental samples</taxon>
    </lineage>
</organism>
<evidence type="ECO:0000313" key="3">
    <source>
        <dbReference type="EMBL" id="SBV99985.1"/>
    </source>
</evidence>
<gene>
    <name evidence="3" type="ORF">KM92DES2_11297</name>
</gene>
<feature type="compositionally biased region" description="Polar residues" evidence="1">
    <location>
        <begin position="55"/>
        <end position="64"/>
    </location>
</feature>
<feature type="chain" id="PRO_5012894380" description="Lipoprotein" evidence="2">
    <location>
        <begin position="35"/>
        <end position="247"/>
    </location>
</feature>
<evidence type="ECO:0008006" key="4">
    <source>
        <dbReference type="Google" id="ProtNLM"/>
    </source>
</evidence>
<protein>
    <recommendedName>
        <fullName evidence="4">Lipoprotein</fullName>
    </recommendedName>
</protein>
<evidence type="ECO:0000256" key="1">
    <source>
        <dbReference type="SAM" id="MobiDB-lite"/>
    </source>
</evidence>
<sequence length="247" mass="25500">MIVSFKIARKHMTICFLPRNFFAALCLLTMFAFGAGCATHQEQPGTPPAADSGAQPGSDTDVSDAPLQSVQVRKGQTVHVAVSGGDASFNADFESMLTSYLQSEKDLTPADSAQKADLLIRVKVEDIYPLGSRNAPVSAGHALGSTATGAMLGVLLGGTTGGRSGAAWGAGAGAALGLGVALLDSSGKSKIWGMKALVGVGRNGREPSDADMHRTTVRAEGANMGKEEILPALEDTLSRKILESLRS</sequence>
<proteinExistence type="predicted"/>
<reference evidence="3" key="1">
    <citation type="submission" date="2016-04" db="EMBL/GenBank/DDBJ databases">
        <authorList>
            <person name="Evans L.H."/>
            <person name="Alamgir A."/>
            <person name="Owens N."/>
            <person name="Weber N.D."/>
            <person name="Virtaneva K."/>
            <person name="Barbian K."/>
            <person name="Babar A."/>
            <person name="Rosenke K."/>
        </authorList>
    </citation>
    <scope>NUCLEOTIDE SEQUENCE</scope>
    <source>
        <strain evidence="3">92-2</strain>
    </source>
</reference>
<keyword evidence="2" id="KW-0732">Signal</keyword>
<feature type="signal peptide" evidence="2">
    <location>
        <begin position="1"/>
        <end position="34"/>
    </location>
</feature>
<dbReference type="AlphaFoldDB" id="A0A212JL21"/>
<name>A0A212JL21_9BACT</name>
<dbReference type="EMBL" id="FLUP01000001">
    <property type="protein sequence ID" value="SBV99985.1"/>
    <property type="molecule type" value="Genomic_DNA"/>
</dbReference>
<accession>A0A212JL21</accession>
<evidence type="ECO:0000256" key="2">
    <source>
        <dbReference type="SAM" id="SignalP"/>
    </source>
</evidence>